<gene>
    <name evidence="2" type="ORF">XNOV1_A030417</name>
</gene>
<evidence type="ECO:0000256" key="1">
    <source>
        <dbReference type="SAM" id="MobiDB-lite"/>
    </source>
</evidence>
<dbReference type="AlphaFoldDB" id="A0AAV1GHC6"/>
<feature type="region of interest" description="Disordered" evidence="1">
    <location>
        <begin position="24"/>
        <end position="50"/>
    </location>
</feature>
<proteinExistence type="predicted"/>
<dbReference type="EMBL" id="OY660877">
    <property type="protein sequence ID" value="CAJ1072566.1"/>
    <property type="molecule type" value="Genomic_DNA"/>
</dbReference>
<evidence type="ECO:0000313" key="2">
    <source>
        <dbReference type="EMBL" id="CAJ1072566.1"/>
    </source>
</evidence>
<evidence type="ECO:0000313" key="3">
    <source>
        <dbReference type="Proteomes" id="UP001178508"/>
    </source>
</evidence>
<accession>A0AAV1GHC6</accession>
<protein>
    <submittedName>
        <fullName evidence="2">Uncharacterized protein</fullName>
    </submittedName>
</protein>
<sequence length="86" mass="9307">MVLSLLPLKCPLCPEGVSLSAAESDRQSGALKAHTPFSPQHLRKETPGLRSHTLRLSDCRVSDMKDPPQHAFNTTRGTFTTASCCA</sequence>
<feature type="region of interest" description="Disordered" evidence="1">
    <location>
        <begin position="65"/>
        <end position="86"/>
    </location>
</feature>
<organism evidence="2 3">
    <name type="scientific">Xyrichtys novacula</name>
    <name type="common">Pearly razorfish</name>
    <name type="synonym">Hemipteronotus novacula</name>
    <dbReference type="NCBI Taxonomy" id="13765"/>
    <lineage>
        <taxon>Eukaryota</taxon>
        <taxon>Metazoa</taxon>
        <taxon>Chordata</taxon>
        <taxon>Craniata</taxon>
        <taxon>Vertebrata</taxon>
        <taxon>Euteleostomi</taxon>
        <taxon>Actinopterygii</taxon>
        <taxon>Neopterygii</taxon>
        <taxon>Teleostei</taxon>
        <taxon>Neoteleostei</taxon>
        <taxon>Acanthomorphata</taxon>
        <taxon>Eupercaria</taxon>
        <taxon>Labriformes</taxon>
        <taxon>Labridae</taxon>
        <taxon>Xyrichtys</taxon>
    </lineage>
</organism>
<keyword evidence="3" id="KW-1185">Reference proteome</keyword>
<name>A0AAV1GHC6_XYRNO</name>
<feature type="compositionally biased region" description="Polar residues" evidence="1">
    <location>
        <begin position="71"/>
        <end position="86"/>
    </location>
</feature>
<dbReference type="Proteomes" id="UP001178508">
    <property type="component" value="Chromosome 14"/>
</dbReference>
<reference evidence="2" key="1">
    <citation type="submission" date="2023-08" db="EMBL/GenBank/DDBJ databases">
        <authorList>
            <person name="Alioto T."/>
            <person name="Alioto T."/>
            <person name="Gomez Garrido J."/>
        </authorList>
    </citation>
    <scope>NUCLEOTIDE SEQUENCE</scope>
</reference>